<evidence type="ECO:0000256" key="3">
    <source>
        <dbReference type="SAM" id="Phobius"/>
    </source>
</evidence>
<dbReference type="InterPro" id="IPR046342">
    <property type="entry name" value="CBS_dom_sf"/>
</dbReference>
<keyword evidence="2 3" id="KW-0812">Transmembrane</keyword>
<proteinExistence type="predicted"/>
<gene>
    <name evidence="5" type="ORF">SEML1_0785</name>
</gene>
<dbReference type="Pfam" id="PF00571">
    <property type="entry name" value="CBS"/>
    <property type="match status" value="1"/>
</dbReference>
<feature type="domain" description="CNNM transmembrane" evidence="4">
    <location>
        <begin position="1"/>
        <end position="176"/>
    </location>
</feature>
<dbReference type="PROSITE" id="PS51846">
    <property type="entry name" value="CNNM"/>
    <property type="match status" value="1"/>
</dbReference>
<dbReference type="InterPro" id="IPR002550">
    <property type="entry name" value="CNNM"/>
</dbReference>
<keyword evidence="6" id="KW-1185">Reference proteome</keyword>
<feature type="transmembrane region" description="Helical" evidence="3">
    <location>
        <begin position="84"/>
        <end position="102"/>
    </location>
</feature>
<dbReference type="Pfam" id="PF01595">
    <property type="entry name" value="CNNM"/>
    <property type="match status" value="1"/>
</dbReference>
<dbReference type="InterPro" id="IPR000644">
    <property type="entry name" value="CBS_dom"/>
</dbReference>
<dbReference type="InterPro" id="IPR045095">
    <property type="entry name" value="ACDP"/>
</dbReference>
<feature type="transmembrane region" description="Helical" evidence="3">
    <location>
        <begin position="58"/>
        <end position="78"/>
    </location>
</feature>
<evidence type="ECO:0000313" key="5">
    <source>
        <dbReference type="EMBL" id="WIO46382.1"/>
    </source>
</evidence>
<feature type="transmembrane region" description="Helical" evidence="3">
    <location>
        <begin position="6"/>
        <end position="30"/>
    </location>
</feature>
<dbReference type="PANTHER" id="PTHR12064:SF97">
    <property type="entry name" value="METAL TRANSPORTER CNNM-5"/>
    <property type="match status" value="1"/>
</dbReference>
<dbReference type="PANTHER" id="PTHR12064">
    <property type="entry name" value="METAL TRANSPORTER CNNM"/>
    <property type="match status" value="1"/>
</dbReference>
<dbReference type="SUPFAM" id="SSF54631">
    <property type="entry name" value="CBS-domain pair"/>
    <property type="match status" value="1"/>
</dbReference>
<keyword evidence="2 3" id="KW-1133">Transmembrane helix</keyword>
<evidence type="ECO:0000256" key="2">
    <source>
        <dbReference type="PROSITE-ProRule" id="PRU01193"/>
    </source>
</evidence>
<accession>A0ABY8WZ31</accession>
<dbReference type="RefSeq" id="WP_376753911.1">
    <property type="nucleotide sequence ID" value="NZ_CP124550.1"/>
</dbReference>
<evidence type="ECO:0000259" key="4">
    <source>
        <dbReference type="PROSITE" id="PS51846"/>
    </source>
</evidence>
<organism evidence="5 6">
    <name type="scientific">Candidatus Southlakia epibionticum</name>
    <dbReference type="NCBI Taxonomy" id="3043284"/>
    <lineage>
        <taxon>Bacteria</taxon>
        <taxon>Candidatus Saccharimonadota</taxon>
        <taxon>Candidatus Saccharimonadia</taxon>
        <taxon>Candidatus Saccharimonadales</taxon>
        <taxon>Candidatus Saccharimonadaceae</taxon>
        <taxon>Candidatus Southlakia</taxon>
    </lineage>
</organism>
<keyword evidence="2 3" id="KW-0472">Membrane</keyword>
<sequence>MQYVSVFIQVAVLVMLAAICSGLNISLMSLPLGDLRRKAKLGNRAAQKVLPLRRDAHLSLAAILFSNMAVVSGSSLLLEHHFNGWIAGIATTLLMVVFGEVLPQAIFIKSALKTCAFFAPLIRVMIIVVYPVVKPLALLLDHLVGVEHRRLLTRAELGLLISEHKIGSKSELDGGEVEIIQSTLQLSEKTVKEIMTPIKAVQWLTLDTILDERMVNEIIARGYSRIPVFDDKLTMCHGVLLAKDMINIDFDDNPVPLWCFPLHKTRLVGARTALDTMFHKFRRVGSHLVPVEQNDRIIGIVTVEDLLEETIGHEIADEIDRDLHRN</sequence>
<evidence type="ECO:0000313" key="6">
    <source>
        <dbReference type="Proteomes" id="UP001177295"/>
    </source>
</evidence>
<dbReference type="EMBL" id="CP124550">
    <property type="protein sequence ID" value="WIO46382.1"/>
    <property type="molecule type" value="Genomic_DNA"/>
</dbReference>
<feature type="transmembrane region" description="Helical" evidence="3">
    <location>
        <begin position="114"/>
        <end position="133"/>
    </location>
</feature>
<keyword evidence="1" id="KW-0677">Repeat</keyword>
<dbReference type="Gene3D" id="3.10.580.10">
    <property type="entry name" value="CBS-domain"/>
    <property type="match status" value="1"/>
</dbReference>
<name>A0ABY8WZ31_9BACT</name>
<evidence type="ECO:0000256" key="1">
    <source>
        <dbReference type="ARBA" id="ARBA00022737"/>
    </source>
</evidence>
<dbReference type="Proteomes" id="UP001177295">
    <property type="component" value="Chromosome"/>
</dbReference>
<protein>
    <submittedName>
        <fullName evidence="5">CNNM domain-containing protein</fullName>
    </submittedName>
</protein>
<reference evidence="5 6" key="1">
    <citation type="journal article" date="2023" name="Cell">
        <title>Genetic manipulation of Patescibacteria provides mechanistic insights into microbial dark matter and the epibiotic lifestyle.</title>
        <authorList>
            <person name="Wang Y."/>
            <person name="Gallagher L.A."/>
            <person name="Andrade P.A."/>
            <person name="Liu A."/>
            <person name="Humphreys I.R."/>
            <person name="Turkarslan S."/>
            <person name="Cutler K.J."/>
            <person name="Arrieta-Ortiz M.L."/>
            <person name="Li Y."/>
            <person name="Radey M.C."/>
            <person name="McLean J.S."/>
            <person name="Cong Q."/>
            <person name="Baker D."/>
            <person name="Baliga N.S."/>
            <person name="Peterson S.B."/>
            <person name="Mougous J.D."/>
        </authorList>
    </citation>
    <scope>NUCLEOTIDE SEQUENCE [LARGE SCALE GENOMIC DNA]</scope>
    <source>
        <strain evidence="5 6">ML1</strain>
    </source>
</reference>